<keyword evidence="5 7" id="KW-1133">Transmembrane helix</keyword>
<dbReference type="PROSITE" id="PS50893">
    <property type="entry name" value="ABC_TRANSPORTER_2"/>
    <property type="match status" value="1"/>
</dbReference>
<evidence type="ECO:0000256" key="3">
    <source>
        <dbReference type="ARBA" id="ARBA00022741"/>
    </source>
</evidence>
<dbReference type="InterPro" id="IPR003439">
    <property type="entry name" value="ABC_transporter-like_ATP-bd"/>
</dbReference>
<accession>A0A941IPD2</accession>
<dbReference type="SUPFAM" id="SSF90123">
    <property type="entry name" value="ABC transporter transmembrane region"/>
    <property type="match status" value="1"/>
</dbReference>
<dbReference type="PROSITE" id="PS50929">
    <property type="entry name" value="ABC_TM1F"/>
    <property type="match status" value="1"/>
</dbReference>
<comment type="caution">
    <text evidence="10">The sequence shown here is derived from an EMBL/GenBank/DDBJ whole genome shotgun (WGS) entry which is preliminary data.</text>
</comment>
<dbReference type="InterPro" id="IPR027417">
    <property type="entry name" value="P-loop_NTPase"/>
</dbReference>
<evidence type="ECO:0000313" key="11">
    <source>
        <dbReference type="Proteomes" id="UP000675781"/>
    </source>
</evidence>
<evidence type="ECO:0000259" key="8">
    <source>
        <dbReference type="PROSITE" id="PS50893"/>
    </source>
</evidence>
<dbReference type="InterPro" id="IPR011527">
    <property type="entry name" value="ABC1_TM_dom"/>
</dbReference>
<protein>
    <submittedName>
        <fullName evidence="10">ABC transporter ATP-binding protein</fullName>
    </submittedName>
</protein>
<feature type="domain" description="ABC transporter" evidence="8">
    <location>
        <begin position="346"/>
        <end position="618"/>
    </location>
</feature>
<reference evidence="10" key="1">
    <citation type="submission" date="2021-04" db="EMBL/GenBank/DDBJ databases">
        <title>Genome based classification of Actinospica acidithermotolerans sp. nov., an actinobacterium isolated from an Indonesian hot spring.</title>
        <authorList>
            <person name="Kusuma A.B."/>
            <person name="Putra K.E."/>
            <person name="Nafisah S."/>
            <person name="Loh J."/>
            <person name="Nouioui I."/>
            <person name="Goodfellow M."/>
        </authorList>
    </citation>
    <scope>NUCLEOTIDE SEQUENCE</scope>
    <source>
        <strain evidence="10">CSCA 57</strain>
    </source>
</reference>
<dbReference type="InterPro" id="IPR039421">
    <property type="entry name" value="Type_1_exporter"/>
</dbReference>
<dbReference type="Gene3D" id="3.40.50.300">
    <property type="entry name" value="P-loop containing nucleotide triphosphate hydrolases"/>
    <property type="match status" value="1"/>
</dbReference>
<sequence>MRNLLRVLRLPWRCAPVLALVQLLATTVAGLVPVAAADLTAELIDRLGTGHPAHGALLWPTGALITLAALGALLQHANRYASRELTRRVGLHTQQELFGAVAARDDLATLENPGFHNQVRLAQQAAASGPQQLVSTVLSILQSAIATIGFLLSCAAFAPLPTLLVILSATPGIVAQRRLVRLRANATVSSAPHLRRQLFYVQLLLDLRAAKEIRLFGIGLPLLHRLREETDHANRLDRTVDVATLRTDAALSLLTAVASGGALGSVVFEIAHGNGSVGDLAVLIAALAGVQSGVAGIVSQIANLSQTLALFGHYTSLVHDGPHAPRPEASSAAAATPPADRLAPCIRFESVWFRYDEHGPWILRDLDLCLPPGVVVGLVGLNGAGKSTLAKLLCRLYEPTRGTITWDGVDIRTIAMAEYRSRVSAVFQDFMTYDLSAHDNIALGAAGGDGGGSGGGGAADGDGGEPGFGVTREAVQDAAEAAGAHEIVTRLPVGYDSMLSRMFADARPSTPGAAVPGVLLSGGQWQRVALARAAVRGRARLFILDEPAASLDPFAEAEQRSRMRTLLEGKTGLLISHRLDAIRRAGHIVVLREGRVVEQGAHDALLAADGDYARLFRLQAQGFGDEVEPRVGQSVGQGSDKS</sequence>
<dbReference type="InterPro" id="IPR036640">
    <property type="entry name" value="ABC1_TM_sf"/>
</dbReference>
<dbReference type="PANTHER" id="PTHR43394">
    <property type="entry name" value="ATP-DEPENDENT PERMEASE MDL1, MITOCHONDRIAL"/>
    <property type="match status" value="1"/>
</dbReference>
<feature type="transmembrane region" description="Helical" evidence="7">
    <location>
        <begin position="53"/>
        <end position="74"/>
    </location>
</feature>
<evidence type="ECO:0000256" key="1">
    <source>
        <dbReference type="ARBA" id="ARBA00004651"/>
    </source>
</evidence>
<name>A0A941IPD2_9ACTN</name>
<dbReference type="SUPFAM" id="SSF52540">
    <property type="entry name" value="P-loop containing nucleoside triphosphate hydrolases"/>
    <property type="match status" value="1"/>
</dbReference>
<keyword evidence="3" id="KW-0547">Nucleotide-binding</keyword>
<evidence type="ECO:0000256" key="2">
    <source>
        <dbReference type="ARBA" id="ARBA00022692"/>
    </source>
</evidence>
<dbReference type="Pfam" id="PF00005">
    <property type="entry name" value="ABC_tran"/>
    <property type="match status" value="1"/>
</dbReference>
<keyword evidence="4 10" id="KW-0067">ATP-binding</keyword>
<dbReference type="GO" id="GO:0005524">
    <property type="term" value="F:ATP binding"/>
    <property type="evidence" value="ECO:0007669"/>
    <property type="project" value="UniProtKB-KW"/>
</dbReference>
<dbReference type="GO" id="GO:0015421">
    <property type="term" value="F:ABC-type oligopeptide transporter activity"/>
    <property type="evidence" value="ECO:0007669"/>
    <property type="project" value="TreeGrafter"/>
</dbReference>
<proteinExistence type="predicted"/>
<dbReference type="Gene3D" id="1.20.1560.10">
    <property type="entry name" value="ABC transporter type 1, transmembrane domain"/>
    <property type="match status" value="1"/>
</dbReference>
<dbReference type="GO" id="GO:0005886">
    <property type="term" value="C:plasma membrane"/>
    <property type="evidence" value="ECO:0007669"/>
    <property type="project" value="UniProtKB-SubCell"/>
</dbReference>
<dbReference type="RefSeq" id="WP_212526372.1">
    <property type="nucleotide sequence ID" value="NZ_JAGSOG010000003.1"/>
</dbReference>
<keyword evidence="6 7" id="KW-0472">Membrane</keyword>
<organism evidence="10 11">
    <name type="scientific">Actinospica durhamensis</name>
    <dbReference type="NCBI Taxonomy" id="1508375"/>
    <lineage>
        <taxon>Bacteria</taxon>
        <taxon>Bacillati</taxon>
        <taxon>Actinomycetota</taxon>
        <taxon>Actinomycetes</taxon>
        <taxon>Catenulisporales</taxon>
        <taxon>Actinospicaceae</taxon>
        <taxon>Actinospica</taxon>
    </lineage>
</organism>
<evidence type="ECO:0000313" key="10">
    <source>
        <dbReference type="EMBL" id="MBR7831838.1"/>
    </source>
</evidence>
<dbReference type="EMBL" id="JAGSOG010000003">
    <property type="protein sequence ID" value="MBR7831838.1"/>
    <property type="molecule type" value="Genomic_DNA"/>
</dbReference>
<dbReference type="PROSITE" id="PS00211">
    <property type="entry name" value="ABC_TRANSPORTER_1"/>
    <property type="match status" value="1"/>
</dbReference>
<evidence type="ECO:0000259" key="9">
    <source>
        <dbReference type="PROSITE" id="PS50929"/>
    </source>
</evidence>
<evidence type="ECO:0000256" key="4">
    <source>
        <dbReference type="ARBA" id="ARBA00022840"/>
    </source>
</evidence>
<keyword evidence="11" id="KW-1185">Reference proteome</keyword>
<keyword evidence="2 7" id="KW-0812">Transmembrane</keyword>
<feature type="transmembrane region" description="Helical" evidence="7">
    <location>
        <begin position="158"/>
        <end position="175"/>
    </location>
</feature>
<dbReference type="PANTHER" id="PTHR43394:SF1">
    <property type="entry name" value="ATP-BINDING CASSETTE SUB-FAMILY B MEMBER 10, MITOCHONDRIAL"/>
    <property type="match status" value="1"/>
</dbReference>
<dbReference type="InterPro" id="IPR003593">
    <property type="entry name" value="AAA+_ATPase"/>
</dbReference>
<evidence type="ECO:0000256" key="6">
    <source>
        <dbReference type="ARBA" id="ARBA00023136"/>
    </source>
</evidence>
<dbReference type="Proteomes" id="UP000675781">
    <property type="component" value="Unassembled WGS sequence"/>
</dbReference>
<dbReference type="GO" id="GO:0016887">
    <property type="term" value="F:ATP hydrolysis activity"/>
    <property type="evidence" value="ECO:0007669"/>
    <property type="project" value="InterPro"/>
</dbReference>
<gene>
    <name evidence="10" type="ORF">KDL01_01115</name>
</gene>
<dbReference type="SMART" id="SM00382">
    <property type="entry name" value="AAA"/>
    <property type="match status" value="1"/>
</dbReference>
<evidence type="ECO:0000256" key="5">
    <source>
        <dbReference type="ARBA" id="ARBA00022989"/>
    </source>
</evidence>
<comment type="subcellular location">
    <subcellularLocation>
        <location evidence="1">Cell membrane</location>
        <topology evidence="1">Multi-pass membrane protein</topology>
    </subcellularLocation>
</comment>
<dbReference type="AlphaFoldDB" id="A0A941IPD2"/>
<dbReference type="InterPro" id="IPR017871">
    <property type="entry name" value="ABC_transporter-like_CS"/>
</dbReference>
<feature type="domain" description="ABC transmembrane type-1" evidence="9">
    <location>
        <begin position="23"/>
        <end position="306"/>
    </location>
</feature>
<evidence type="ECO:0000256" key="7">
    <source>
        <dbReference type="SAM" id="Phobius"/>
    </source>
</evidence>